<reference evidence="1 2" key="1">
    <citation type="submission" date="2017-06" db="EMBL/GenBank/DDBJ databases">
        <title>Genome sequencing of cyanobaciteial culture collection at National Institute for Environmental Studies (NIES).</title>
        <authorList>
            <person name="Hirose Y."/>
            <person name="Shimura Y."/>
            <person name="Fujisawa T."/>
            <person name="Nakamura Y."/>
            <person name="Kawachi M."/>
        </authorList>
    </citation>
    <scope>NUCLEOTIDE SEQUENCE [LARGE SCALE GENOMIC DNA]</scope>
    <source>
        <strain evidence="1 2">NIES-267</strain>
    </source>
</reference>
<dbReference type="EMBL" id="AP018227">
    <property type="protein sequence ID" value="BAY80870.1"/>
    <property type="molecule type" value="Genomic_DNA"/>
</dbReference>
<evidence type="ECO:0000313" key="1">
    <source>
        <dbReference type="EMBL" id="BAY80870.1"/>
    </source>
</evidence>
<dbReference type="GO" id="GO:0005506">
    <property type="term" value="F:iron ion binding"/>
    <property type="evidence" value="ECO:0007669"/>
    <property type="project" value="UniProtKB-ARBA"/>
</dbReference>
<organism evidence="1 2">
    <name type="scientific">Calothrix parasitica NIES-267</name>
    <dbReference type="NCBI Taxonomy" id="1973488"/>
    <lineage>
        <taxon>Bacteria</taxon>
        <taxon>Bacillati</taxon>
        <taxon>Cyanobacteriota</taxon>
        <taxon>Cyanophyceae</taxon>
        <taxon>Nostocales</taxon>
        <taxon>Calotrichaceae</taxon>
        <taxon>Calothrix</taxon>
    </lineage>
</organism>
<evidence type="ECO:0000313" key="2">
    <source>
        <dbReference type="Proteomes" id="UP000218418"/>
    </source>
</evidence>
<keyword evidence="2" id="KW-1185">Reference proteome</keyword>
<dbReference type="InterPro" id="IPR008775">
    <property type="entry name" value="Phytyl_CoA_dOase-like"/>
</dbReference>
<accession>A0A1Z4LI00</accession>
<proteinExistence type="predicted"/>
<dbReference type="Pfam" id="PF05721">
    <property type="entry name" value="PhyH"/>
    <property type="match status" value="1"/>
</dbReference>
<dbReference type="Gene3D" id="2.60.120.620">
    <property type="entry name" value="q2cbj1_9rhob like domain"/>
    <property type="match status" value="1"/>
</dbReference>
<evidence type="ECO:0008006" key="3">
    <source>
        <dbReference type="Google" id="ProtNLM"/>
    </source>
</evidence>
<dbReference type="AlphaFoldDB" id="A0A1Z4LI00"/>
<dbReference type="SUPFAM" id="SSF51197">
    <property type="entry name" value="Clavaminate synthase-like"/>
    <property type="match status" value="1"/>
</dbReference>
<dbReference type="GO" id="GO:0016706">
    <property type="term" value="F:2-oxoglutarate-dependent dioxygenase activity"/>
    <property type="evidence" value="ECO:0007669"/>
    <property type="project" value="UniProtKB-ARBA"/>
</dbReference>
<dbReference type="PANTHER" id="PTHR20883:SF48">
    <property type="entry name" value="ECTOINE DIOXYGENASE"/>
    <property type="match status" value="1"/>
</dbReference>
<dbReference type="Proteomes" id="UP000218418">
    <property type="component" value="Chromosome"/>
</dbReference>
<dbReference type="OrthoDB" id="9791262at2"/>
<name>A0A1Z4LI00_9CYAN</name>
<protein>
    <recommendedName>
        <fullName evidence="3">Phytanoyl-CoA dioxygenase</fullName>
    </recommendedName>
</protein>
<gene>
    <name evidence="1" type="ORF">NIES267_03350</name>
</gene>
<dbReference type="PANTHER" id="PTHR20883">
    <property type="entry name" value="PHYTANOYL-COA DIOXYGENASE DOMAIN CONTAINING 1"/>
    <property type="match status" value="1"/>
</dbReference>
<sequence length="222" mass="25500">MNFRKQGFAIKNNFLSDDKCKYLISEIKDNINSVNNYGVRNIDRKVSAVGSVANSKYLLNCANYYLDGNAFLVRAIYFNKTLNTNWNITWHQDKTIAVNKQINLTGYKAWTVKEEINCVQPPLAVLENMVTFRIHLDASNQENGCLKVIPTTHRFGILSQPEINRIKNIYPIKYCEVDVGDAVVMRPHILHSSEKSLIPGNRRVLHLEYSSFNLPHGLTWVR</sequence>